<evidence type="ECO:0000313" key="3">
    <source>
        <dbReference type="Proteomes" id="UP001199469"/>
    </source>
</evidence>
<keyword evidence="1" id="KW-0472">Membrane</keyword>
<name>A0ABS8P0X4_9PSEU</name>
<keyword evidence="3" id="KW-1185">Reference proteome</keyword>
<feature type="transmembrane region" description="Helical" evidence="1">
    <location>
        <begin position="77"/>
        <end position="101"/>
    </location>
</feature>
<reference evidence="2 3" key="1">
    <citation type="submission" date="2021-11" db="EMBL/GenBank/DDBJ databases">
        <title>Draft genome sequence of Actinomycetospora sp. SF1 isolated from the rhizosphere soil.</title>
        <authorList>
            <person name="Duangmal K."/>
            <person name="Chantavorakit T."/>
        </authorList>
    </citation>
    <scope>NUCLEOTIDE SEQUENCE [LARGE SCALE GENOMIC DNA]</scope>
    <source>
        <strain evidence="2 3">TBRC 5722</strain>
    </source>
</reference>
<protein>
    <recommendedName>
        <fullName evidence="4">Sigma-54 interacting transcriptional regulator</fullName>
    </recommendedName>
</protein>
<evidence type="ECO:0000256" key="1">
    <source>
        <dbReference type="SAM" id="Phobius"/>
    </source>
</evidence>
<keyword evidence="1" id="KW-1133">Transmembrane helix</keyword>
<evidence type="ECO:0000313" key="2">
    <source>
        <dbReference type="EMBL" id="MCD2191896.1"/>
    </source>
</evidence>
<evidence type="ECO:0008006" key="4">
    <source>
        <dbReference type="Google" id="ProtNLM"/>
    </source>
</evidence>
<gene>
    <name evidence="2" type="ORF">LQ327_00640</name>
</gene>
<feature type="transmembrane region" description="Helical" evidence="1">
    <location>
        <begin position="113"/>
        <end position="131"/>
    </location>
</feature>
<organism evidence="2 3">
    <name type="scientific">Actinomycetospora endophytica</name>
    <dbReference type="NCBI Taxonomy" id="2291215"/>
    <lineage>
        <taxon>Bacteria</taxon>
        <taxon>Bacillati</taxon>
        <taxon>Actinomycetota</taxon>
        <taxon>Actinomycetes</taxon>
        <taxon>Pseudonocardiales</taxon>
        <taxon>Pseudonocardiaceae</taxon>
        <taxon>Actinomycetospora</taxon>
    </lineage>
</organism>
<keyword evidence="1" id="KW-0812">Transmembrane</keyword>
<comment type="caution">
    <text evidence="2">The sequence shown here is derived from an EMBL/GenBank/DDBJ whole genome shotgun (WGS) entry which is preliminary data.</text>
</comment>
<sequence length="171" mass="18789">MLADLPAPESATRFATAAWDVLMAWHWPGNLAELHTTVVAVARRARGGIVDADDPRPAARAVHPSRVGTYRVRPTRTWPVCLLIILLILGPRAVIVVWWLIAPLQWSATFGTLLWPIIGFLILPWTTLVYMLVAPGGVVGLDYLWLALAVLVDVSSHAGGRVYQRRRSATA</sequence>
<dbReference type="EMBL" id="JAJNDB010000001">
    <property type="protein sequence ID" value="MCD2191896.1"/>
    <property type="molecule type" value="Genomic_DNA"/>
</dbReference>
<dbReference type="Proteomes" id="UP001199469">
    <property type="component" value="Unassembled WGS sequence"/>
</dbReference>
<dbReference type="Gene3D" id="1.10.8.60">
    <property type="match status" value="1"/>
</dbReference>
<accession>A0ABS8P0X4</accession>
<proteinExistence type="predicted"/>